<dbReference type="EMBL" id="JACXVP010000002">
    <property type="protein sequence ID" value="KAG5620390.1"/>
    <property type="molecule type" value="Genomic_DNA"/>
</dbReference>
<dbReference type="Proteomes" id="UP000824120">
    <property type="component" value="Chromosome 2"/>
</dbReference>
<evidence type="ECO:0000313" key="1">
    <source>
        <dbReference type="EMBL" id="KAG5620390.1"/>
    </source>
</evidence>
<evidence type="ECO:0000313" key="2">
    <source>
        <dbReference type="Proteomes" id="UP000824120"/>
    </source>
</evidence>
<name>A0A9J6A6V8_SOLCO</name>
<protein>
    <submittedName>
        <fullName evidence="1">Uncharacterized protein</fullName>
    </submittedName>
</protein>
<dbReference type="AlphaFoldDB" id="A0A9J6A6V8"/>
<proteinExistence type="predicted"/>
<keyword evidence="2" id="KW-1185">Reference proteome</keyword>
<accession>A0A9J6A6V8</accession>
<reference evidence="1 2" key="1">
    <citation type="submission" date="2020-09" db="EMBL/GenBank/DDBJ databases">
        <title>De no assembly of potato wild relative species, Solanum commersonii.</title>
        <authorList>
            <person name="Cho K."/>
        </authorList>
    </citation>
    <scope>NUCLEOTIDE SEQUENCE [LARGE SCALE GENOMIC DNA]</scope>
    <source>
        <strain evidence="1">LZ3.2</strain>
        <tissue evidence="1">Leaf</tissue>
    </source>
</reference>
<comment type="caution">
    <text evidence="1">The sequence shown here is derived from an EMBL/GenBank/DDBJ whole genome shotgun (WGS) entry which is preliminary data.</text>
</comment>
<gene>
    <name evidence="1" type="ORF">H5410_005608</name>
</gene>
<organism evidence="1 2">
    <name type="scientific">Solanum commersonii</name>
    <name type="common">Commerson's wild potato</name>
    <name type="synonym">Commerson's nightshade</name>
    <dbReference type="NCBI Taxonomy" id="4109"/>
    <lineage>
        <taxon>Eukaryota</taxon>
        <taxon>Viridiplantae</taxon>
        <taxon>Streptophyta</taxon>
        <taxon>Embryophyta</taxon>
        <taxon>Tracheophyta</taxon>
        <taxon>Spermatophyta</taxon>
        <taxon>Magnoliopsida</taxon>
        <taxon>eudicotyledons</taxon>
        <taxon>Gunneridae</taxon>
        <taxon>Pentapetalae</taxon>
        <taxon>asterids</taxon>
        <taxon>lamiids</taxon>
        <taxon>Solanales</taxon>
        <taxon>Solanaceae</taxon>
        <taxon>Solanoideae</taxon>
        <taxon>Solaneae</taxon>
        <taxon>Solanum</taxon>
    </lineage>
</organism>
<sequence length="60" mass="7255">MEQSACRRAVLQSRKAWTLLSKKEQRQPKERRNEDLRIAELVRRVTKRSYPRLLFQCAEP</sequence>